<reference evidence="1" key="1">
    <citation type="journal article" date="2014" name="Front. Microbiol.">
        <title>High frequency of phylogenetically diverse reductive dehalogenase-homologous genes in deep subseafloor sedimentary metagenomes.</title>
        <authorList>
            <person name="Kawai M."/>
            <person name="Futagami T."/>
            <person name="Toyoda A."/>
            <person name="Takaki Y."/>
            <person name="Nishi S."/>
            <person name="Hori S."/>
            <person name="Arai W."/>
            <person name="Tsubouchi T."/>
            <person name="Morono Y."/>
            <person name="Uchiyama I."/>
            <person name="Ito T."/>
            <person name="Fujiyama A."/>
            <person name="Inagaki F."/>
            <person name="Takami H."/>
        </authorList>
    </citation>
    <scope>NUCLEOTIDE SEQUENCE</scope>
    <source>
        <strain evidence="1">Expedition CK06-06</strain>
    </source>
</reference>
<feature type="non-terminal residue" evidence="1">
    <location>
        <position position="1"/>
    </location>
</feature>
<dbReference type="EMBL" id="BARS01031352">
    <property type="protein sequence ID" value="GAG17188.1"/>
    <property type="molecule type" value="Genomic_DNA"/>
</dbReference>
<comment type="caution">
    <text evidence="1">The sequence shown here is derived from an EMBL/GenBank/DDBJ whole genome shotgun (WGS) entry which is preliminary data.</text>
</comment>
<proteinExistence type="predicted"/>
<sequence>NIDFTRHRIHGEVDVTQCFESGCDHGEKLLDFITQNDCRESGVEVLERCLYFLKKISHVDGSSLKVEHPADVFVVT</sequence>
<organism evidence="1">
    <name type="scientific">marine sediment metagenome</name>
    <dbReference type="NCBI Taxonomy" id="412755"/>
    <lineage>
        <taxon>unclassified sequences</taxon>
        <taxon>metagenomes</taxon>
        <taxon>ecological metagenomes</taxon>
    </lineage>
</organism>
<protein>
    <submittedName>
        <fullName evidence="1">Uncharacterized protein</fullName>
    </submittedName>
</protein>
<gene>
    <name evidence="1" type="ORF">S01H1_48806</name>
</gene>
<name>X0VXM4_9ZZZZ</name>
<dbReference type="Gene3D" id="3.40.50.150">
    <property type="entry name" value="Vaccinia Virus protein VP39"/>
    <property type="match status" value="1"/>
</dbReference>
<dbReference type="AlphaFoldDB" id="X0VXM4"/>
<dbReference type="InterPro" id="IPR029063">
    <property type="entry name" value="SAM-dependent_MTases_sf"/>
</dbReference>
<evidence type="ECO:0000313" key="1">
    <source>
        <dbReference type="EMBL" id="GAG17188.1"/>
    </source>
</evidence>
<accession>X0VXM4</accession>